<keyword evidence="2" id="KW-1185">Reference proteome</keyword>
<sequence length="110" mass="12479">MESVWYGISLMISLKYHGASVLLLMKWIRMAASDPKQVLLCSNRHKLSPRLFLKVVVIPHHCVIGAPELVVYFPRLVILLGKVSIPRSGGIFPRLGKLDHLDDEHLHNTF</sequence>
<evidence type="ECO:0000313" key="2">
    <source>
        <dbReference type="Proteomes" id="UP000316621"/>
    </source>
</evidence>
<proteinExistence type="predicted"/>
<dbReference type="AlphaFoldDB" id="A0A4Y7JSS1"/>
<gene>
    <name evidence="1" type="ORF">C5167_024839</name>
</gene>
<protein>
    <submittedName>
        <fullName evidence="1">Uncharacterized protein</fullName>
    </submittedName>
</protein>
<name>A0A4Y7JSS1_PAPSO</name>
<dbReference type="EMBL" id="CM010719">
    <property type="protein sequence ID" value="RZC63072.1"/>
    <property type="molecule type" value="Genomic_DNA"/>
</dbReference>
<dbReference type="Gramene" id="RZC63072">
    <property type="protein sequence ID" value="RZC63072"/>
    <property type="gene ID" value="C5167_024839"/>
</dbReference>
<organism evidence="1 2">
    <name type="scientific">Papaver somniferum</name>
    <name type="common">Opium poppy</name>
    <dbReference type="NCBI Taxonomy" id="3469"/>
    <lineage>
        <taxon>Eukaryota</taxon>
        <taxon>Viridiplantae</taxon>
        <taxon>Streptophyta</taxon>
        <taxon>Embryophyta</taxon>
        <taxon>Tracheophyta</taxon>
        <taxon>Spermatophyta</taxon>
        <taxon>Magnoliopsida</taxon>
        <taxon>Ranunculales</taxon>
        <taxon>Papaveraceae</taxon>
        <taxon>Papaveroideae</taxon>
        <taxon>Papaver</taxon>
    </lineage>
</organism>
<reference evidence="1 2" key="1">
    <citation type="journal article" date="2018" name="Science">
        <title>The opium poppy genome and morphinan production.</title>
        <authorList>
            <person name="Guo L."/>
            <person name="Winzer T."/>
            <person name="Yang X."/>
            <person name="Li Y."/>
            <person name="Ning Z."/>
            <person name="He Z."/>
            <person name="Teodor R."/>
            <person name="Lu Y."/>
            <person name="Bowser T.A."/>
            <person name="Graham I.A."/>
            <person name="Ye K."/>
        </authorList>
    </citation>
    <scope>NUCLEOTIDE SEQUENCE [LARGE SCALE GENOMIC DNA]</scope>
    <source>
        <strain evidence="2">cv. HN1</strain>
        <tissue evidence="1">Leaves</tissue>
    </source>
</reference>
<accession>A0A4Y7JSS1</accession>
<dbReference type="Proteomes" id="UP000316621">
    <property type="component" value="Chromosome 5"/>
</dbReference>
<evidence type="ECO:0000313" key="1">
    <source>
        <dbReference type="EMBL" id="RZC63072.1"/>
    </source>
</evidence>